<dbReference type="Gene3D" id="3.40.30.10">
    <property type="entry name" value="Glutaredoxin"/>
    <property type="match status" value="1"/>
</dbReference>
<accession>A0A841PUJ1</accession>
<dbReference type="PANTHER" id="PTHR10438">
    <property type="entry name" value="THIOREDOXIN"/>
    <property type="match status" value="1"/>
</dbReference>
<dbReference type="AlphaFoldDB" id="A0A841PUJ1"/>
<reference evidence="2 3" key="1">
    <citation type="submission" date="2020-08" db="EMBL/GenBank/DDBJ databases">
        <title>Genomic Encyclopedia of Type Strains, Phase IV (KMG-IV): sequencing the most valuable type-strain genomes for metagenomic binning, comparative biology and taxonomic classification.</title>
        <authorList>
            <person name="Goeker M."/>
        </authorList>
    </citation>
    <scope>NUCLEOTIDE SEQUENCE [LARGE SCALE GENOMIC DNA]</scope>
    <source>
        <strain evidence="2 3">DSM 19612</strain>
    </source>
</reference>
<feature type="domain" description="Thioredoxin" evidence="1">
    <location>
        <begin position="2"/>
        <end position="59"/>
    </location>
</feature>
<sequence>MSEELSSQVDFYNVDVKIQEEMAQKFEVQGLPTLVLLKNGKEIDRLVGLAKEEEIKIFANQ</sequence>
<dbReference type="PANTHER" id="PTHR10438:SF413">
    <property type="entry name" value="THIOREDOXIN H2"/>
    <property type="match status" value="1"/>
</dbReference>
<dbReference type="Pfam" id="PF00085">
    <property type="entry name" value="Thioredoxin"/>
    <property type="match status" value="1"/>
</dbReference>
<gene>
    <name evidence="2" type="ORF">HNQ94_000974</name>
</gene>
<proteinExistence type="predicted"/>
<organism evidence="2 3">
    <name type="scientific">Salirhabdus euzebyi</name>
    <dbReference type="NCBI Taxonomy" id="394506"/>
    <lineage>
        <taxon>Bacteria</taxon>
        <taxon>Bacillati</taxon>
        <taxon>Bacillota</taxon>
        <taxon>Bacilli</taxon>
        <taxon>Bacillales</taxon>
        <taxon>Bacillaceae</taxon>
        <taxon>Salirhabdus</taxon>
    </lineage>
</organism>
<protein>
    <submittedName>
        <fullName evidence="2">Thioredoxin 1</fullName>
    </submittedName>
</protein>
<comment type="caution">
    <text evidence="2">The sequence shown here is derived from an EMBL/GenBank/DDBJ whole genome shotgun (WGS) entry which is preliminary data.</text>
</comment>
<dbReference type="InterPro" id="IPR050620">
    <property type="entry name" value="Thioredoxin_H-type-like"/>
</dbReference>
<evidence type="ECO:0000313" key="2">
    <source>
        <dbReference type="EMBL" id="MBB6452529.1"/>
    </source>
</evidence>
<dbReference type="InterPro" id="IPR013766">
    <property type="entry name" value="Thioredoxin_domain"/>
</dbReference>
<dbReference type="Proteomes" id="UP000581688">
    <property type="component" value="Unassembled WGS sequence"/>
</dbReference>
<dbReference type="InterPro" id="IPR036249">
    <property type="entry name" value="Thioredoxin-like_sf"/>
</dbReference>
<keyword evidence="3" id="KW-1185">Reference proteome</keyword>
<dbReference type="EMBL" id="JACHGH010000002">
    <property type="protein sequence ID" value="MBB6452529.1"/>
    <property type="molecule type" value="Genomic_DNA"/>
</dbReference>
<dbReference type="CDD" id="cd02947">
    <property type="entry name" value="TRX_family"/>
    <property type="match status" value="1"/>
</dbReference>
<dbReference type="SUPFAM" id="SSF52833">
    <property type="entry name" value="Thioredoxin-like"/>
    <property type="match status" value="1"/>
</dbReference>
<evidence type="ECO:0000313" key="3">
    <source>
        <dbReference type="Proteomes" id="UP000581688"/>
    </source>
</evidence>
<name>A0A841PUJ1_9BACI</name>
<evidence type="ECO:0000259" key="1">
    <source>
        <dbReference type="Pfam" id="PF00085"/>
    </source>
</evidence>